<keyword evidence="8" id="KW-1185">Reference proteome</keyword>
<keyword evidence="5" id="KW-0539">Nucleus</keyword>
<dbReference type="SUPFAM" id="SSF47459">
    <property type="entry name" value="HLH, helix-loop-helix DNA-binding domain"/>
    <property type="match status" value="1"/>
</dbReference>
<evidence type="ECO:0000259" key="6">
    <source>
        <dbReference type="PROSITE" id="PS50888"/>
    </source>
</evidence>
<evidence type="ECO:0000256" key="5">
    <source>
        <dbReference type="ARBA" id="ARBA00023242"/>
    </source>
</evidence>
<keyword evidence="3" id="KW-0238">DNA-binding</keyword>
<dbReference type="CDD" id="cd11393">
    <property type="entry name" value="bHLH_AtbHLH_like"/>
    <property type="match status" value="1"/>
</dbReference>
<dbReference type="SMART" id="SM00353">
    <property type="entry name" value="HLH"/>
    <property type="match status" value="1"/>
</dbReference>
<dbReference type="AlphaFoldDB" id="A0A6D2IL49"/>
<comment type="caution">
    <text evidence="7">The sequence shown here is derived from an EMBL/GenBank/DDBJ whole genome shotgun (WGS) entry which is preliminary data.</text>
</comment>
<dbReference type="InterPro" id="IPR036638">
    <property type="entry name" value="HLH_DNA-bd_sf"/>
</dbReference>
<dbReference type="InterPro" id="IPR011598">
    <property type="entry name" value="bHLH_dom"/>
</dbReference>
<keyword evidence="2" id="KW-0805">Transcription regulation</keyword>
<evidence type="ECO:0000313" key="8">
    <source>
        <dbReference type="Proteomes" id="UP000467841"/>
    </source>
</evidence>
<evidence type="ECO:0000256" key="2">
    <source>
        <dbReference type="ARBA" id="ARBA00023015"/>
    </source>
</evidence>
<accession>A0A6D2IL49</accession>
<evidence type="ECO:0000256" key="3">
    <source>
        <dbReference type="ARBA" id="ARBA00023125"/>
    </source>
</evidence>
<dbReference type="Gene3D" id="4.10.280.10">
    <property type="entry name" value="Helix-loop-helix DNA-binding domain"/>
    <property type="match status" value="1"/>
</dbReference>
<dbReference type="GO" id="GO:0000981">
    <property type="term" value="F:DNA-binding transcription factor activity, RNA polymerase II-specific"/>
    <property type="evidence" value="ECO:0007669"/>
    <property type="project" value="TreeGrafter"/>
</dbReference>
<dbReference type="Pfam" id="PF00010">
    <property type="entry name" value="HLH"/>
    <property type="match status" value="1"/>
</dbReference>
<dbReference type="Proteomes" id="UP000467841">
    <property type="component" value="Unassembled WGS sequence"/>
</dbReference>
<dbReference type="PROSITE" id="PS50888">
    <property type="entry name" value="BHLH"/>
    <property type="match status" value="1"/>
</dbReference>
<reference evidence="7" key="1">
    <citation type="submission" date="2020-01" db="EMBL/GenBank/DDBJ databases">
        <authorList>
            <person name="Mishra B."/>
        </authorList>
    </citation>
    <scope>NUCLEOTIDE SEQUENCE [LARGE SCALE GENOMIC DNA]</scope>
</reference>
<dbReference type="OrthoDB" id="673975at2759"/>
<dbReference type="GO" id="GO:0046983">
    <property type="term" value="F:protein dimerization activity"/>
    <property type="evidence" value="ECO:0007669"/>
    <property type="project" value="InterPro"/>
</dbReference>
<dbReference type="PANTHER" id="PTHR16223">
    <property type="entry name" value="TRANSCRIPTION FACTOR BHLH83-RELATED"/>
    <property type="match status" value="1"/>
</dbReference>
<dbReference type="GO" id="GO:0005634">
    <property type="term" value="C:nucleus"/>
    <property type="evidence" value="ECO:0007669"/>
    <property type="project" value="UniProtKB-SubCell"/>
</dbReference>
<dbReference type="InterPro" id="IPR045843">
    <property type="entry name" value="IND-like"/>
</dbReference>
<evidence type="ECO:0000256" key="1">
    <source>
        <dbReference type="ARBA" id="ARBA00004123"/>
    </source>
</evidence>
<sequence length="357" mass="39228">MAEEFQATAAICGGRGGAWWNSPRSVMSPSDHFLSPCFGAAITSDDFGSNENNIKNRMTCTDNNIVFRQREADSDSGGSTVTIDSTLQMMGLGFSSNSSSDWNQTILQEDLNSSFIRSSQDQDHGQGFLSTTTSPYLLNPACSSSSSTSSSSSLLRTFYDPEPSPYNLVSTTSCSINDPQLSWAHNTNPHHQAPYGLINNFSNNTNSRPFWSSSSTTNLNSMTPNNFLTTPQIISTRLEDKTKVRKENLRDQITSLQQLVSPFGKTDTASVLQEAIEYIKFLHDQVTVLSTPYMKQGASIQQQQQQISGKSKNQDGNENQELRAHGLCLVPISSTFPVANETTADFWTPTFGGNNFR</sequence>
<gene>
    <name evidence="7" type="ORF">MERR_LOCUS17004</name>
</gene>
<dbReference type="PANTHER" id="PTHR16223:SF288">
    <property type="entry name" value="TRANSCRIPTION FACTOR BHLH112"/>
    <property type="match status" value="1"/>
</dbReference>
<comment type="subcellular location">
    <subcellularLocation>
        <location evidence="1">Nucleus</location>
    </subcellularLocation>
</comment>
<name>A0A6D2IL49_9BRAS</name>
<dbReference type="EMBL" id="CACVBM020001085">
    <property type="protein sequence ID" value="CAA7029769.1"/>
    <property type="molecule type" value="Genomic_DNA"/>
</dbReference>
<feature type="domain" description="BHLH" evidence="6">
    <location>
        <begin position="233"/>
        <end position="282"/>
    </location>
</feature>
<organism evidence="7 8">
    <name type="scientific">Microthlaspi erraticum</name>
    <dbReference type="NCBI Taxonomy" id="1685480"/>
    <lineage>
        <taxon>Eukaryota</taxon>
        <taxon>Viridiplantae</taxon>
        <taxon>Streptophyta</taxon>
        <taxon>Embryophyta</taxon>
        <taxon>Tracheophyta</taxon>
        <taxon>Spermatophyta</taxon>
        <taxon>Magnoliopsida</taxon>
        <taxon>eudicotyledons</taxon>
        <taxon>Gunneridae</taxon>
        <taxon>Pentapetalae</taxon>
        <taxon>rosids</taxon>
        <taxon>malvids</taxon>
        <taxon>Brassicales</taxon>
        <taxon>Brassicaceae</taxon>
        <taxon>Coluteocarpeae</taxon>
        <taxon>Microthlaspi</taxon>
    </lineage>
</organism>
<evidence type="ECO:0000256" key="4">
    <source>
        <dbReference type="ARBA" id="ARBA00023163"/>
    </source>
</evidence>
<evidence type="ECO:0000313" key="7">
    <source>
        <dbReference type="EMBL" id="CAA7029769.1"/>
    </source>
</evidence>
<dbReference type="InterPro" id="IPR045239">
    <property type="entry name" value="bHLH95_bHLH"/>
</dbReference>
<keyword evidence="4" id="KW-0804">Transcription</keyword>
<protein>
    <recommendedName>
        <fullName evidence="6">BHLH domain-containing protein</fullName>
    </recommendedName>
</protein>
<dbReference type="FunFam" id="4.10.280.10:FF:000075">
    <property type="entry name" value="Transcription factor bHLH113 family"/>
    <property type="match status" value="1"/>
</dbReference>
<dbReference type="GO" id="GO:0000978">
    <property type="term" value="F:RNA polymerase II cis-regulatory region sequence-specific DNA binding"/>
    <property type="evidence" value="ECO:0007669"/>
    <property type="project" value="TreeGrafter"/>
</dbReference>
<proteinExistence type="predicted"/>